<evidence type="ECO:0000313" key="2">
    <source>
        <dbReference type="EMBL" id="PKA58207.1"/>
    </source>
</evidence>
<keyword evidence="1" id="KW-0732">Signal</keyword>
<feature type="signal peptide" evidence="1">
    <location>
        <begin position="1"/>
        <end position="21"/>
    </location>
</feature>
<name>A0A2I0ARN3_9ASPA</name>
<organism evidence="2 3">
    <name type="scientific">Apostasia shenzhenica</name>
    <dbReference type="NCBI Taxonomy" id="1088818"/>
    <lineage>
        <taxon>Eukaryota</taxon>
        <taxon>Viridiplantae</taxon>
        <taxon>Streptophyta</taxon>
        <taxon>Embryophyta</taxon>
        <taxon>Tracheophyta</taxon>
        <taxon>Spermatophyta</taxon>
        <taxon>Magnoliopsida</taxon>
        <taxon>Liliopsida</taxon>
        <taxon>Asparagales</taxon>
        <taxon>Orchidaceae</taxon>
        <taxon>Apostasioideae</taxon>
        <taxon>Apostasia</taxon>
    </lineage>
</organism>
<evidence type="ECO:0008006" key="4">
    <source>
        <dbReference type="Google" id="ProtNLM"/>
    </source>
</evidence>
<keyword evidence="3" id="KW-1185">Reference proteome</keyword>
<accession>A0A2I0ARN3</accession>
<proteinExistence type="predicted"/>
<evidence type="ECO:0000313" key="3">
    <source>
        <dbReference type="Proteomes" id="UP000236161"/>
    </source>
</evidence>
<feature type="chain" id="PRO_5014148540" description="Secreted protein" evidence="1">
    <location>
        <begin position="22"/>
        <end position="75"/>
    </location>
</feature>
<dbReference type="Proteomes" id="UP000236161">
    <property type="component" value="Unassembled WGS sequence"/>
</dbReference>
<dbReference type="AlphaFoldDB" id="A0A2I0ARN3"/>
<sequence>MDAKPLSLSLSSLLSLSPALAGMLSLARLFGAGRGSTEVHLRNPLFIGESADIGYLYEENGERRFRAFLLEILNI</sequence>
<evidence type="ECO:0000256" key="1">
    <source>
        <dbReference type="SAM" id="SignalP"/>
    </source>
</evidence>
<protein>
    <recommendedName>
        <fullName evidence="4">Secreted protein</fullName>
    </recommendedName>
</protein>
<gene>
    <name evidence="2" type="ORF">AXF42_Ash012930</name>
</gene>
<reference evidence="2 3" key="1">
    <citation type="journal article" date="2017" name="Nature">
        <title>The Apostasia genome and the evolution of orchids.</title>
        <authorList>
            <person name="Zhang G.Q."/>
            <person name="Liu K.W."/>
            <person name="Li Z."/>
            <person name="Lohaus R."/>
            <person name="Hsiao Y.Y."/>
            <person name="Niu S.C."/>
            <person name="Wang J.Y."/>
            <person name="Lin Y.C."/>
            <person name="Xu Q."/>
            <person name="Chen L.J."/>
            <person name="Yoshida K."/>
            <person name="Fujiwara S."/>
            <person name="Wang Z.W."/>
            <person name="Zhang Y.Q."/>
            <person name="Mitsuda N."/>
            <person name="Wang M."/>
            <person name="Liu G.H."/>
            <person name="Pecoraro L."/>
            <person name="Huang H.X."/>
            <person name="Xiao X.J."/>
            <person name="Lin M."/>
            <person name="Wu X.Y."/>
            <person name="Wu W.L."/>
            <person name="Chen Y.Y."/>
            <person name="Chang S.B."/>
            <person name="Sakamoto S."/>
            <person name="Ohme-Takagi M."/>
            <person name="Yagi M."/>
            <person name="Zeng S.J."/>
            <person name="Shen C.Y."/>
            <person name="Yeh C.M."/>
            <person name="Luo Y.B."/>
            <person name="Tsai W.C."/>
            <person name="Van de Peer Y."/>
            <person name="Liu Z.J."/>
        </authorList>
    </citation>
    <scope>NUCLEOTIDE SEQUENCE [LARGE SCALE GENOMIC DNA]</scope>
    <source>
        <strain evidence="3">cv. Shenzhen</strain>
        <tissue evidence="2">Stem</tissue>
    </source>
</reference>
<dbReference type="EMBL" id="KZ451955">
    <property type="protein sequence ID" value="PKA58207.1"/>
    <property type="molecule type" value="Genomic_DNA"/>
</dbReference>